<dbReference type="AlphaFoldDB" id="A0A557R1L3"/>
<evidence type="ECO:0000313" key="1">
    <source>
        <dbReference type="EMBL" id="TVO59034.1"/>
    </source>
</evidence>
<gene>
    <name evidence="1" type="ORF">FHP91_05120</name>
</gene>
<evidence type="ECO:0000313" key="2">
    <source>
        <dbReference type="Proteomes" id="UP000319502"/>
    </source>
</evidence>
<name>A0A557R1L3_9RHOO</name>
<protein>
    <recommendedName>
        <fullName evidence="3">DUF4410 domain-containing protein</fullName>
    </recommendedName>
</protein>
<proteinExistence type="predicted"/>
<reference evidence="1 2" key="1">
    <citation type="submission" date="2019-07" db="EMBL/GenBank/DDBJ databases">
        <title>The pathways for chlorine oxyanion respiration interact through the shared metabolite chlorate.</title>
        <authorList>
            <person name="Barnum T.P."/>
            <person name="Cheng Y."/>
            <person name="Hill K.A."/>
            <person name="Lucas L.N."/>
            <person name="Carlson H.K."/>
            <person name="Coates J.D."/>
        </authorList>
    </citation>
    <scope>NUCLEOTIDE SEQUENCE [LARGE SCALE GENOMIC DNA]</scope>
    <source>
        <strain evidence="1 2">SFB-3</strain>
    </source>
</reference>
<comment type="caution">
    <text evidence="1">The sequence shown here is derived from an EMBL/GenBank/DDBJ whole genome shotgun (WGS) entry which is preliminary data.</text>
</comment>
<organism evidence="1 2">
    <name type="scientific">Denitromonas halophila</name>
    <dbReference type="NCBI Taxonomy" id="1629404"/>
    <lineage>
        <taxon>Bacteria</taxon>
        <taxon>Pseudomonadati</taxon>
        <taxon>Pseudomonadota</taxon>
        <taxon>Betaproteobacteria</taxon>
        <taxon>Rhodocyclales</taxon>
        <taxon>Zoogloeaceae</taxon>
        <taxon>Denitromonas</taxon>
    </lineage>
</organism>
<dbReference type="PROSITE" id="PS51257">
    <property type="entry name" value="PROKAR_LIPOPROTEIN"/>
    <property type="match status" value="1"/>
</dbReference>
<sequence>MKNRLAIASIVVSLLAGCAGTDARVEGDMPAAPAPAKPAAAKRGALIVLPARFADHLSIDRVKQECDMLRTFNGAVLRYGNAYAMKVHKRQRLSDAGPGQSVLLVSYEAVDANVMNALTLRPGSEATVKASIIKDGEVLSTMSKHLVSRVSFGACGRLDKIATAGAKVVAKWASRQPY</sequence>
<accession>A0A557R1L3</accession>
<evidence type="ECO:0008006" key="3">
    <source>
        <dbReference type="Google" id="ProtNLM"/>
    </source>
</evidence>
<dbReference type="EMBL" id="VMNK01000003">
    <property type="protein sequence ID" value="TVO59034.1"/>
    <property type="molecule type" value="Genomic_DNA"/>
</dbReference>
<dbReference type="Proteomes" id="UP000319502">
    <property type="component" value="Unassembled WGS sequence"/>
</dbReference>
<dbReference type="RefSeq" id="WP_144308543.1">
    <property type="nucleotide sequence ID" value="NZ_VMNK01000003.1"/>
</dbReference>
<keyword evidence="2" id="KW-1185">Reference proteome</keyword>